<keyword evidence="3" id="KW-1185">Reference proteome</keyword>
<dbReference type="CDD" id="cd00267">
    <property type="entry name" value="ABC_ATPase"/>
    <property type="match status" value="1"/>
</dbReference>
<dbReference type="GO" id="GO:0016887">
    <property type="term" value="F:ATP hydrolysis activity"/>
    <property type="evidence" value="ECO:0007669"/>
    <property type="project" value="InterPro"/>
</dbReference>
<sequence>MLLTKQDDIELEADMRLLFQDIDDTTSFLNTLFKQRGSIVPVGKSDRLFCSILTKADSYKDLVSALTLSEAIFGLSQIGDAVVLQAKGESDSRLELSRSRPFHLGALRQRSAYFSWRRAKRHLRSVSSPSIDDAAQNFSIKAHLPGLTAAHEVDFNFQNDELLRGRISVLIGKNGTGKTQLLLALIRATLQQPSENLIPGALTKAQITPDITFNSLLVFSSVSSDRYPEAIPPWQGGIDYNYFSLVDRNKPPQDQLEDPLTASLIDIIRNDETFEAPDDSGRKITRVKLLQDALAAFTKPAEIHIPLKQPTPGTIRSTTVSGKKYASLSALSGEQRILETIQHVDWTCPPVIIKDGTPRHLSSGQTALLRFALQAIGAIQQGSLILMDEPETHLHPNFISVLVDILHTILEATGSCAIIATHSAYIVREVPRSRVRIINIKDDSPETTQPRLQTFGSSIDSISQFVFGDSEIRHLHEKLLEKWLSHEPTIEAILEKHGKTLNPESLSYIHSIMKNNQ</sequence>
<evidence type="ECO:0000313" key="2">
    <source>
        <dbReference type="EMBL" id="RKH57647.1"/>
    </source>
</evidence>
<dbReference type="AlphaFoldDB" id="A0A3A8PMN3"/>
<dbReference type="InterPro" id="IPR003959">
    <property type="entry name" value="ATPase_AAA_core"/>
</dbReference>
<name>A0A3A8PMN3_9BACT</name>
<dbReference type="SMART" id="SM00382">
    <property type="entry name" value="AAA"/>
    <property type="match status" value="1"/>
</dbReference>
<protein>
    <recommendedName>
        <fullName evidence="1">AAA+ ATPase domain-containing protein</fullName>
    </recommendedName>
</protein>
<reference evidence="3" key="1">
    <citation type="submission" date="2018-09" db="EMBL/GenBank/DDBJ databases">
        <authorList>
            <person name="Livingstone P.G."/>
            <person name="Whitworth D.E."/>
        </authorList>
    </citation>
    <scope>NUCLEOTIDE SEQUENCE [LARGE SCALE GENOMIC DNA]</scope>
    <source>
        <strain evidence="3">AB050A</strain>
    </source>
</reference>
<comment type="caution">
    <text evidence="2">The sequence shown here is derived from an EMBL/GenBank/DDBJ whole genome shotgun (WGS) entry which is preliminary data.</text>
</comment>
<gene>
    <name evidence="2" type="ORF">D7W81_30675</name>
</gene>
<dbReference type="PANTHER" id="PTHR43581:SF4">
    <property type="entry name" value="ATP_GTP PHOSPHATASE"/>
    <property type="match status" value="1"/>
</dbReference>
<organism evidence="2 3">
    <name type="scientific">Corallococcus aberystwythensis</name>
    <dbReference type="NCBI Taxonomy" id="2316722"/>
    <lineage>
        <taxon>Bacteria</taxon>
        <taxon>Pseudomonadati</taxon>
        <taxon>Myxococcota</taxon>
        <taxon>Myxococcia</taxon>
        <taxon>Myxococcales</taxon>
        <taxon>Cystobacterineae</taxon>
        <taxon>Myxococcaceae</taxon>
        <taxon>Corallococcus</taxon>
    </lineage>
</organism>
<dbReference type="InterPro" id="IPR027417">
    <property type="entry name" value="P-loop_NTPase"/>
</dbReference>
<feature type="domain" description="AAA+ ATPase" evidence="1">
    <location>
        <begin position="164"/>
        <end position="443"/>
    </location>
</feature>
<evidence type="ECO:0000313" key="3">
    <source>
        <dbReference type="Proteomes" id="UP000267003"/>
    </source>
</evidence>
<proteinExistence type="predicted"/>
<accession>A0A3A8PMN3</accession>
<dbReference type="EMBL" id="RAWK01000231">
    <property type="protein sequence ID" value="RKH57647.1"/>
    <property type="molecule type" value="Genomic_DNA"/>
</dbReference>
<dbReference type="Gene3D" id="3.40.50.300">
    <property type="entry name" value="P-loop containing nucleotide triphosphate hydrolases"/>
    <property type="match status" value="1"/>
</dbReference>
<dbReference type="InterPro" id="IPR051396">
    <property type="entry name" value="Bact_Antivir_Def_Nuclease"/>
</dbReference>
<evidence type="ECO:0000259" key="1">
    <source>
        <dbReference type="SMART" id="SM00382"/>
    </source>
</evidence>
<dbReference type="Pfam" id="PF13304">
    <property type="entry name" value="AAA_21"/>
    <property type="match status" value="1"/>
</dbReference>
<dbReference type="GO" id="GO:0005524">
    <property type="term" value="F:ATP binding"/>
    <property type="evidence" value="ECO:0007669"/>
    <property type="project" value="InterPro"/>
</dbReference>
<dbReference type="Proteomes" id="UP000267003">
    <property type="component" value="Unassembled WGS sequence"/>
</dbReference>
<dbReference type="InterPro" id="IPR003593">
    <property type="entry name" value="AAA+_ATPase"/>
</dbReference>
<dbReference type="SUPFAM" id="SSF52540">
    <property type="entry name" value="P-loop containing nucleoside triphosphate hydrolases"/>
    <property type="match status" value="1"/>
</dbReference>
<dbReference type="PANTHER" id="PTHR43581">
    <property type="entry name" value="ATP/GTP PHOSPHATASE"/>
    <property type="match status" value="1"/>
</dbReference>